<dbReference type="InterPro" id="IPR017871">
    <property type="entry name" value="ABC_transporter-like_CS"/>
</dbReference>
<evidence type="ECO:0000313" key="6">
    <source>
        <dbReference type="EMBL" id="MFC3148820.1"/>
    </source>
</evidence>
<keyword evidence="7" id="KW-1185">Reference proteome</keyword>
<dbReference type="PROSITE" id="PS00211">
    <property type="entry name" value="ABC_TRANSPORTER_1"/>
    <property type="match status" value="1"/>
</dbReference>
<keyword evidence="4 6" id="KW-0067">ATP-binding</keyword>
<dbReference type="InterPro" id="IPR003593">
    <property type="entry name" value="AAA+_ATPase"/>
</dbReference>
<evidence type="ECO:0000256" key="4">
    <source>
        <dbReference type="ARBA" id="ARBA00022840"/>
    </source>
</evidence>
<evidence type="ECO:0000256" key="1">
    <source>
        <dbReference type="ARBA" id="ARBA00022448"/>
    </source>
</evidence>
<dbReference type="PANTHER" id="PTHR24220">
    <property type="entry name" value="IMPORT ATP-BINDING PROTEIN"/>
    <property type="match status" value="1"/>
</dbReference>
<dbReference type="SUPFAM" id="SSF52540">
    <property type="entry name" value="P-loop containing nucleoside triphosphate hydrolases"/>
    <property type="match status" value="1"/>
</dbReference>
<sequence length="227" mass="23720">MLHVHQLGKRFAASSRPVFDQLSLQIAAGEVVALVGESGVGKSTLLNCIAGLDRVDTGGVLIDGEPMHALDEAAAAQLRARRLGFVFQAFHVLPALSVAQNVAIPLLLAQVPPAEHGARTEQILHAVGLQGFGPRMPTSLSGGELQRVAIARALIHAPALILADEPTGNLDPRTAQDVLDLLLTQTRSRGAAALIVTHSAQVAAACDRVLTLTRDGLQQDRAAAEAS</sequence>
<dbReference type="Pfam" id="PF00005">
    <property type="entry name" value="ABC_tran"/>
    <property type="match status" value="1"/>
</dbReference>
<dbReference type="SMART" id="SM00382">
    <property type="entry name" value="AAA"/>
    <property type="match status" value="1"/>
</dbReference>
<dbReference type="InterPro" id="IPR017911">
    <property type="entry name" value="MacB-like_ATP-bd"/>
</dbReference>
<dbReference type="EMBL" id="JBHRTI010000010">
    <property type="protein sequence ID" value="MFC3148820.1"/>
    <property type="molecule type" value="Genomic_DNA"/>
</dbReference>
<gene>
    <name evidence="6" type="ORF">ACFOEN_14400</name>
</gene>
<keyword evidence="2" id="KW-1003">Cell membrane</keyword>
<evidence type="ECO:0000259" key="5">
    <source>
        <dbReference type="PROSITE" id="PS50893"/>
    </source>
</evidence>
<dbReference type="Gene3D" id="3.40.50.300">
    <property type="entry name" value="P-loop containing nucleotide triphosphate hydrolases"/>
    <property type="match status" value="1"/>
</dbReference>
<dbReference type="CDD" id="cd03255">
    <property type="entry name" value="ABC_MJ0796_LolCDE_FtsE"/>
    <property type="match status" value="1"/>
</dbReference>
<keyword evidence="3" id="KW-0547">Nucleotide-binding</keyword>
<evidence type="ECO:0000256" key="3">
    <source>
        <dbReference type="ARBA" id="ARBA00022741"/>
    </source>
</evidence>
<dbReference type="PROSITE" id="PS50893">
    <property type="entry name" value="ABC_TRANSPORTER_2"/>
    <property type="match status" value="1"/>
</dbReference>
<dbReference type="InterPro" id="IPR015854">
    <property type="entry name" value="ABC_transpr_LolD-like"/>
</dbReference>
<feature type="domain" description="ABC transporter" evidence="5">
    <location>
        <begin position="2"/>
        <end position="226"/>
    </location>
</feature>
<keyword evidence="1" id="KW-0813">Transport</keyword>
<evidence type="ECO:0000256" key="2">
    <source>
        <dbReference type="ARBA" id="ARBA00022475"/>
    </source>
</evidence>
<keyword evidence="2" id="KW-0472">Membrane</keyword>
<dbReference type="RefSeq" id="WP_377305114.1">
    <property type="nucleotide sequence ID" value="NZ_CP180191.1"/>
</dbReference>
<comment type="caution">
    <text evidence="6">The sequence shown here is derived from an EMBL/GenBank/DDBJ whole genome shotgun (WGS) entry which is preliminary data.</text>
</comment>
<proteinExistence type="predicted"/>
<reference evidence="7" key="1">
    <citation type="journal article" date="2019" name="Int. J. Syst. Evol. Microbiol.">
        <title>The Global Catalogue of Microorganisms (GCM) 10K type strain sequencing project: providing services to taxonomists for standard genome sequencing and annotation.</title>
        <authorList>
            <consortium name="The Broad Institute Genomics Platform"/>
            <consortium name="The Broad Institute Genome Sequencing Center for Infectious Disease"/>
            <person name="Wu L."/>
            <person name="Ma J."/>
        </authorList>
    </citation>
    <scope>NUCLEOTIDE SEQUENCE [LARGE SCALE GENOMIC DNA]</scope>
    <source>
        <strain evidence="7">KCTC 52168</strain>
    </source>
</reference>
<name>A0ABV7H9N6_9BURK</name>
<dbReference type="GO" id="GO:0005524">
    <property type="term" value="F:ATP binding"/>
    <property type="evidence" value="ECO:0007669"/>
    <property type="project" value="UniProtKB-KW"/>
</dbReference>
<dbReference type="Proteomes" id="UP001595556">
    <property type="component" value="Unassembled WGS sequence"/>
</dbReference>
<organism evidence="6 7">
    <name type="scientific">Piscinibacterium candidicorallinum</name>
    <dbReference type="NCBI Taxonomy" id="1793872"/>
    <lineage>
        <taxon>Bacteria</taxon>
        <taxon>Pseudomonadati</taxon>
        <taxon>Pseudomonadota</taxon>
        <taxon>Betaproteobacteria</taxon>
        <taxon>Burkholderiales</taxon>
        <taxon>Piscinibacterium</taxon>
    </lineage>
</organism>
<evidence type="ECO:0000313" key="7">
    <source>
        <dbReference type="Proteomes" id="UP001595556"/>
    </source>
</evidence>
<dbReference type="InterPro" id="IPR003439">
    <property type="entry name" value="ABC_transporter-like_ATP-bd"/>
</dbReference>
<accession>A0ABV7H9N6</accession>
<protein>
    <submittedName>
        <fullName evidence="6">ABC transporter ATP-binding protein</fullName>
    </submittedName>
</protein>
<dbReference type="InterPro" id="IPR027417">
    <property type="entry name" value="P-loop_NTPase"/>
</dbReference>